<evidence type="ECO:0000256" key="1">
    <source>
        <dbReference type="SAM" id="MobiDB-lite"/>
    </source>
</evidence>
<evidence type="ECO:0000313" key="3">
    <source>
        <dbReference type="Proteomes" id="UP000198551"/>
    </source>
</evidence>
<accession>A0A1C4TXW1</accession>
<dbReference type="AlphaFoldDB" id="A0A1C4TXW1"/>
<dbReference type="Gene3D" id="2.50.20.20">
    <property type="match status" value="1"/>
</dbReference>
<sequence>MTKRRLATTGVALVAVLGLGLTGCGDRPGTDAPAERAAAAGSTSPATTPRDELTAAIEKLNEQTLRVKLDSAMLTAYGVTDPRARTMQTTLTMAAFGEVRMLVIGTDTWVKFDGALGEQLGGSRKWLRMDTGDGVMPVDDPGGVKKLLAAVVDVRSSGDRAYAGTLDYTRSGANGKALMAAGDKAKALPFTATLDEQGRLRTFKLDMTPIDASLEQMSVTYSEFGTPVRLSPPAPGAVEEAPAEVAAAFSGTRI</sequence>
<evidence type="ECO:0008006" key="4">
    <source>
        <dbReference type="Google" id="ProtNLM"/>
    </source>
</evidence>
<proteinExistence type="predicted"/>
<reference evidence="3" key="1">
    <citation type="submission" date="2016-06" db="EMBL/GenBank/DDBJ databases">
        <authorList>
            <person name="Varghese N."/>
        </authorList>
    </citation>
    <scope>NUCLEOTIDE SEQUENCE [LARGE SCALE GENOMIC DNA]</scope>
    <source>
        <strain evidence="3">DSM 45555</strain>
    </source>
</reference>
<dbReference type="InterPro" id="IPR029046">
    <property type="entry name" value="LolA/LolB/LppX"/>
</dbReference>
<organism evidence="2 3">
    <name type="scientific">Micromonospora marina</name>
    <dbReference type="NCBI Taxonomy" id="307120"/>
    <lineage>
        <taxon>Bacteria</taxon>
        <taxon>Bacillati</taxon>
        <taxon>Actinomycetota</taxon>
        <taxon>Actinomycetes</taxon>
        <taxon>Micromonosporales</taxon>
        <taxon>Micromonosporaceae</taxon>
        <taxon>Micromonospora</taxon>
    </lineage>
</organism>
<dbReference type="RefSeq" id="WP_091040818.1">
    <property type="nucleotide sequence ID" value="NZ_FMCV01000001.1"/>
</dbReference>
<dbReference type="PROSITE" id="PS51257">
    <property type="entry name" value="PROKAR_LIPOPROTEIN"/>
    <property type="match status" value="1"/>
</dbReference>
<feature type="region of interest" description="Disordered" evidence="1">
    <location>
        <begin position="28"/>
        <end position="49"/>
    </location>
</feature>
<evidence type="ECO:0000313" key="2">
    <source>
        <dbReference type="EMBL" id="SCE64227.1"/>
    </source>
</evidence>
<keyword evidence="3" id="KW-1185">Reference proteome</keyword>
<gene>
    <name evidence="2" type="ORF">GA0070215_10162</name>
</gene>
<feature type="compositionally biased region" description="Low complexity" evidence="1">
    <location>
        <begin position="30"/>
        <end position="48"/>
    </location>
</feature>
<name>A0A1C4TXW1_9ACTN</name>
<protein>
    <recommendedName>
        <fullName evidence="4">Lipoprotein</fullName>
    </recommendedName>
</protein>
<dbReference type="EMBL" id="FMCV01000001">
    <property type="protein sequence ID" value="SCE64227.1"/>
    <property type="molecule type" value="Genomic_DNA"/>
</dbReference>
<dbReference type="SUPFAM" id="SSF89392">
    <property type="entry name" value="Prokaryotic lipoproteins and lipoprotein localization factors"/>
    <property type="match status" value="1"/>
</dbReference>
<dbReference type="Proteomes" id="UP000198551">
    <property type="component" value="Unassembled WGS sequence"/>
</dbReference>